<dbReference type="EMBL" id="BARS01021046">
    <property type="protein sequence ID" value="GAG13434.1"/>
    <property type="molecule type" value="Genomic_DNA"/>
</dbReference>
<accession>X0V5H3</accession>
<sequence>MVKASLGPAAGYSLVIIGTAEKDGRVMDFTINIDEECGYSCGEYVGDERKGIVADGGTADVEMTFHFDHIFGDVEAPMDDHLNVGAIGFDPFADIAEDGELDVDMAGLQDKLSAEDYQILVDTLPTLGHVGEGHCYCH</sequence>
<organism evidence="1">
    <name type="scientific">marine sediment metagenome</name>
    <dbReference type="NCBI Taxonomy" id="412755"/>
    <lineage>
        <taxon>unclassified sequences</taxon>
        <taxon>metagenomes</taxon>
        <taxon>ecological metagenomes</taxon>
    </lineage>
</organism>
<evidence type="ECO:0008006" key="2">
    <source>
        <dbReference type="Google" id="ProtNLM"/>
    </source>
</evidence>
<dbReference type="AlphaFoldDB" id="X0V5H3"/>
<name>X0V5H3_9ZZZZ</name>
<comment type="caution">
    <text evidence="1">The sequence shown here is derived from an EMBL/GenBank/DDBJ whole genome shotgun (WGS) entry which is preliminary data.</text>
</comment>
<reference evidence="1" key="1">
    <citation type="journal article" date="2014" name="Front. Microbiol.">
        <title>High frequency of phylogenetically diverse reductive dehalogenase-homologous genes in deep subseafloor sedimentary metagenomes.</title>
        <authorList>
            <person name="Kawai M."/>
            <person name="Futagami T."/>
            <person name="Toyoda A."/>
            <person name="Takaki Y."/>
            <person name="Nishi S."/>
            <person name="Hori S."/>
            <person name="Arai W."/>
            <person name="Tsubouchi T."/>
            <person name="Morono Y."/>
            <person name="Uchiyama I."/>
            <person name="Ito T."/>
            <person name="Fujiyama A."/>
            <person name="Inagaki F."/>
            <person name="Takami H."/>
        </authorList>
    </citation>
    <scope>NUCLEOTIDE SEQUENCE</scope>
    <source>
        <strain evidence="1">Expedition CK06-06</strain>
    </source>
</reference>
<gene>
    <name evidence="1" type="ORF">S01H1_33863</name>
</gene>
<proteinExistence type="predicted"/>
<protein>
    <recommendedName>
        <fullName evidence="2">DUF4382 domain-containing protein</fullName>
    </recommendedName>
</protein>
<evidence type="ECO:0000313" key="1">
    <source>
        <dbReference type="EMBL" id="GAG13434.1"/>
    </source>
</evidence>